<accession>A0AAE1VPZ5</accession>
<protein>
    <submittedName>
        <fullName evidence="1">Uncharacterized protein</fullName>
    </submittedName>
</protein>
<dbReference type="Proteomes" id="UP001291623">
    <property type="component" value="Unassembled WGS sequence"/>
</dbReference>
<dbReference type="AlphaFoldDB" id="A0AAE1VPZ5"/>
<evidence type="ECO:0000313" key="1">
    <source>
        <dbReference type="EMBL" id="KAK4378533.1"/>
    </source>
</evidence>
<keyword evidence="2" id="KW-1185">Reference proteome</keyword>
<organism evidence="1 2">
    <name type="scientific">Anisodus tanguticus</name>
    <dbReference type="NCBI Taxonomy" id="243964"/>
    <lineage>
        <taxon>Eukaryota</taxon>
        <taxon>Viridiplantae</taxon>
        <taxon>Streptophyta</taxon>
        <taxon>Embryophyta</taxon>
        <taxon>Tracheophyta</taxon>
        <taxon>Spermatophyta</taxon>
        <taxon>Magnoliopsida</taxon>
        <taxon>eudicotyledons</taxon>
        <taxon>Gunneridae</taxon>
        <taxon>Pentapetalae</taxon>
        <taxon>asterids</taxon>
        <taxon>lamiids</taxon>
        <taxon>Solanales</taxon>
        <taxon>Solanaceae</taxon>
        <taxon>Solanoideae</taxon>
        <taxon>Hyoscyameae</taxon>
        <taxon>Anisodus</taxon>
    </lineage>
</organism>
<name>A0AAE1VPZ5_9SOLA</name>
<dbReference type="EMBL" id="JAVYJV010000001">
    <property type="protein sequence ID" value="KAK4378533.1"/>
    <property type="molecule type" value="Genomic_DNA"/>
</dbReference>
<gene>
    <name evidence="1" type="ORF">RND71_000395</name>
</gene>
<proteinExistence type="predicted"/>
<reference evidence="1" key="1">
    <citation type="submission" date="2023-12" db="EMBL/GenBank/DDBJ databases">
        <title>Genome assembly of Anisodus tanguticus.</title>
        <authorList>
            <person name="Wang Y.-J."/>
        </authorList>
    </citation>
    <scope>NUCLEOTIDE SEQUENCE</scope>
    <source>
        <strain evidence="1">KB-2021</strain>
        <tissue evidence="1">Leaf</tissue>
    </source>
</reference>
<sequence>MKKSNLHFVLTLMEVNSTLKGNDKKLHKNVCHALIDLTQMMGVSLFQSFALNIRTINQSATV</sequence>
<evidence type="ECO:0000313" key="2">
    <source>
        <dbReference type="Proteomes" id="UP001291623"/>
    </source>
</evidence>
<comment type="caution">
    <text evidence="1">The sequence shown here is derived from an EMBL/GenBank/DDBJ whole genome shotgun (WGS) entry which is preliminary data.</text>
</comment>